<sequence>MLQRNWFGGSGSISSQGAGTTDSGTETTITRPRLYSEEDDEVTIEPLFFQTNAEKEASWPARIWRNISEVVIQHADLPEEDPFLAHVRKQQSLSGTGAGAINTHTTKQHGLASSRPIGTGTFRNKHTDVLSKSAGADTRKISSDNGANTVGLLEAYARRSLDYDGFMGSGLGESQDHLGALISASLQSHLVRPDHVVRGQGIQEENSDGSGEWVDSDSIEVSSHMSAANGLRNTHSHPDIPSIIRSISDECADGNDTPELNFELNFDSDDGGEGFGLARQLKHPDLASLVTASGASAYETEIRNVGRTDCVVGGRAYTPTPSDLVNRIGEDYLVQKRVFDKQQVVRDDDPVATLKFLMICLAVAEFVFMVSLDDLKPIRRIAGDPRASTVRLNHTRADLLRSNPWLQARVHLYCEWWRVAATTQRIDVYAALLDDMKQFPEPPHVTTDVLFLRPHTLMAHVRNASTDGVSLASSMGRSFVSHTPETIHEQPSIEGDIIGALAMLSASPRASMGGFNCDTRSSNTNSTCTLDLDSLDLSVDGESHISDGSDTTSVGVRPDDQGIIPPNATFVLLDRNLSPVAKITGHQSNIYAHAGGVVSMGTHNCVAGKPLELCPNLEYTVKGWRGDEVPYVRKDIPVDFVCDIAFDWADPVPVVLRGATFTQARLDGTAVIVQKCDTGDDDVVPKSECVCIADLTVAVDENIRLGPYVCVSLVHFAVDVDNSSVAQLAP</sequence>
<dbReference type="GeneID" id="25910175"/>
<dbReference type="RefSeq" id="XP_014151782.1">
    <property type="nucleotide sequence ID" value="XM_014296307.1"/>
</dbReference>
<reference evidence="2 3" key="1">
    <citation type="submission" date="2011-02" db="EMBL/GenBank/DDBJ databases">
        <title>The Genome Sequence of Sphaeroforma arctica JP610.</title>
        <authorList>
            <consortium name="The Broad Institute Genome Sequencing Platform"/>
            <person name="Russ C."/>
            <person name="Cuomo C."/>
            <person name="Young S.K."/>
            <person name="Zeng Q."/>
            <person name="Gargeya S."/>
            <person name="Alvarado L."/>
            <person name="Berlin A."/>
            <person name="Chapman S.B."/>
            <person name="Chen Z."/>
            <person name="Freedman E."/>
            <person name="Gellesch M."/>
            <person name="Goldberg J."/>
            <person name="Griggs A."/>
            <person name="Gujja S."/>
            <person name="Heilman E."/>
            <person name="Heiman D."/>
            <person name="Howarth C."/>
            <person name="Mehta T."/>
            <person name="Neiman D."/>
            <person name="Pearson M."/>
            <person name="Roberts A."/>
            <person name="Saif S."/>
            <person name="Shea T."/>
            <person name="Shenoy N."/>
            <person name="Sisk P."/>
            <person name="Stolte C."/>
            <person name="Sykes S."/>
            <person name="White J."/>
            <person name="Yandava C."/>
            <person name="Burger G."/>
            <person name="Gray M.W."/>
            <person name="Holland P.W.H."/>
            <person name="King N."/>
            <person name="Lang F.B.F."/>
            <person name="Roger A.J."/>
            <person name="Ruiz-Trillo I."/>
            <person name="Haas B."/>
            <person name="Nusbaum C."/>
            <person name="Birren B."/>
        </authorList>
    </citation>
    <scope>NUCLEOTIDE SEQUENCE [LARGE SCALE GENOMIC DNA]</scope>
    <source>
        <strain evidence="2 3">JP610</strain>
    </source>
</reference>
<organism evidence="2 3">
    <name type="scientific">Sphaeroforma arctica JP610</name>
    <dbReference type="NCBI Taxonomy" id="667725"/>
    <lineage>
        <taxon>Eukaryota</taxon>
        <taxon>Ichthyosporea</taxon>
        <taxon>Ichthyophonida</taxon>
        <taxon>Sphaeroforma</taxon>
    </lineage>
</organism>
<feature type="region of interest" description="Disordered" evidence="1">
    <location>
        <begin position="103"/>
        <end position="124"/>
    </location>
</feature>
<name>A0A0L0FM97_9EUKA</name>
<evidence type="ECO:0000313" key="2">
    <source>
        <dbReference type="EMBL" id="KNC77880.1"/>
    </source>
</evidence>
<feature type="region of interest" description="Disordered" evidence="1">
    <location>
        <begin position="1"/>
        <end position="31"/>
    </location>
</feature>
<dbReference type="AlphaFoldDB" id="A0A0L0FM97"/>
<dbReference type="EMBL" id="KQ242610">
    <property type="protein sequence ID" value="KNC77880.1"/>
    <property type="molecule type" value="Genomic_DNA"/>
</dbReference>
<gene>
    <name evidence="2" type="ORF">SARC_09671</name>
</gene>
<protein>
    <submittedName>
        <fullName evidence="2">Uncharacterized protein</fullName>
    </submittedName>
</protein>
<dbReference type="Proteomes" id="UP000054560">
    <property type="component" value="Unassembled WGS sequence"/>
</dbReference>
<evidence type="ECO:0000256" key="1">
    <source>
        <dbReference type="SAM" id="MobiDB-lite"/>
    </source>
</evidence>
<feature type="compositionally biased region" description="Low complexity" evidence="1">
    <location>
        <begin position="12"/>
        <end position="30"/>
    </location>
</feature>
<evidence type="ECO:0000313" key="3">
    <source>
        <dbReference type="Proteomes" id="UP000054560"/>
    </source>
</evidence>
<proteinExistence type="predicted"/>
<keyword evidence="3" id="KW-1185">Reference proteome</keyword>
<accession>A0A0L0FM97</accession>